<dbReference type="EMBL" id="AFRT01001366">
    <property type="protein sequence ID" value="ELU40655.1"/>
    <property type="molecule type" value="Genomic_DNA"/>
</dbReference>
<evidence type="ECO:0000313" key="2">
    <source>
        <dbReference type="Proteomes" id="UP000011668"/>
    </source>
</evidence>
<gene>
    <name evidence="1" type="ORF">AG1IA_05325</name>
</gene>
<accession>L8WRN3</accession>
<dbReference type="Proteomes" id="UP000011668">
    <property type="component" value="Unassembled WGS sequence"/>
</dbReference>
<dbReference type="HOGENOM" id="CLU_1289715_0_0_1"/>
<dbReference type="OrthoDB" id="5970at2759"/>
<keyword evidence="2" id="KW-1185">Reference proteome</keyword>
<dbReference type="AlphaFoldDB" id="L8WRN3"/>
<protein>
    <submittedName>
        <fullName evidence="1">Uncharacterized protein</fullName>
    </submittedName>
</protein>
<evidence type="ECO:0000313" key="1">
    <source>
        <dbReference type="EMBL" id="ELU40655.1"/>
    </source>
</evidence>
<organism evidence="1 2">
    <name type="scientific">Thanatephorus cucumeris (strain AG1-IA)</name>
    <name type="common">Rice sheath blight fungus</name>
    <name type="synonym">Rhizoctonia solani</name>
    <dbReference type="NCBI Taxonomy" id="983506"/>
    <lineage>
        <taxon>Eukaryota</taxon>
        <taxon>Fungi</taxon>
        <taxon>Dikarya</taxon>
        <taxon>Basidiomycota</taxon>
        <taxon>Agaricomycotina</taxon>
        <taxon>Agaricomycetes</taxon>
        <taxon>Cantharellales</taxon>
        <taxon>Ceratobasidiaceae</taxon>
        <taxon>Rhizoctonia</taxon>
        <taxon>Rhizoctonia solani AG-1</taxon>
    </lineage>
</organism>
<proteinExistence type="predicted"/>
<name>L8WRN3_THACA</name>
<reference evidence="1 2" key="1">
    <citation type="journal article" date="2013" name="Nat. Commun.">
        <title>The evolution and pathogenic mechanisms of the rice sheath blight pathogen.</title>
        <authorList>
            <person name="Zheng A."/>
            <person name="Lin R."/>
            <person name="Xu L."/>
            <person name="Qin P."/>
            <person name="Tang C."/>
            <person name="Ai P."/>
            <person name="Zhang D."/>
            <person name="Liu Y."/>
            <person name="Sun Z."/>
            <person name="Feng H."/>
            <person name="Wang Y."/>
            <person name="Chen Y."/>
            <person name="Liang X."/>
            <person name="Fu R."/>
            <person name="Li Q."/>
            <person name="Zhang J."/>
            <person name="Yu X."/>
            <person name="Xie Z."/>
            <person name="Ding L."/>
            <person name="Guan P."/>
            <person name="Tang J."/>
            <person name="Liang Y."/>
            <person name="Wang S."/>
            <person name="Deng Q."/>
            <person name="Li S."/>
            <person name="Zhu J."/>
            <person name="Wang L."/>
            <person name="Liu H."/>
            <person name="Li P."/>
        </authorList>
    </citation>
    <scope>NUCLEOTIDE SEQUENCE [LARGE SCALE GENOMIC DNA]</scope>
    <source>
        <strain evidence="2">AG-1 IA</strain>
    </source>
</reference>
<sequence>MGVRCCPTIQVRESYEERSHHSSAPQRWADQHEDDVTAQNVWTQDSVCKVSRLLKRASVLSKVIIVASHEMLVLKTLHMNLRGMVGLYGATYHRLGAEAAQGRSSRYGCPVRYRFAYWPLRTIRTLLFDTQTVPISSNLLRAPLYDRRFDSFDPGRACDAWLEHIALETKARVEATHLSNFETTATQKMPTIPCKCLPTHARQRTANRRSGMVR</sequence>
<comment type="caution">
    <text evidence="1">The sequence shown here is derived from an EMBL/GenBank/DDBJ whole genome shotgun (WGS) entry which is preliminary data.</text>
</comment>